<accession>E0S542</accession>
<evidence type="ECO:0000313" key="2">
    <source>
        <dbReference type="Proteomes" id="UP000001299"/>
    </source>
</evidence>
<dbReference type="KEGG" id="bpb:bpr_IV160"/>
<organism evidence="1 2">
    <name type="scientific">Butyrivibrio proteoclasticus (strain ATCC 51982 / DSM 14932 / B316)</name>
    <name type="common">Clostridium proteoclasticum</name>
    <dbReference type="NCBI Taxonomy" id="515622"/>
    <lineage>
        <taxon>Bacteria</taxon>
        <taxon>Bacillati</taxon>
        <taxon>Bacillota</taxon>
        <taxon>Clostridia</taxon>
        <taxon>Lachnospirales</taxon>
        <taxon>Lachnospiraceae</taxon>
        <taxon>Butyrivibrio</taxon>
    </lineage>
</organism>
<evidence type="ECO:0000313" key="1">
    <source>
        <dbReference type="EMBL" id="ADL36524.1"/>
    </source>
</evidence>
<sequence length="95" mass="11183">MGKIKDEVDVICEHKADGSIIPMRLRFMDENGEYETYNIKGYRQVKDKGTFTTEDGVYITSNTYLFECMIIAMNTKRIIRLYYEPSTKPKWRLGI</sequence>
<keyword evidence="1" id="KW-0614">Plasmid</keyword>
<dbReference type="eggNOG" id="ENOG5034947">
    <property type="taxonomic scope" value="Bacteria"/>
</dbReference>
<name>E0S542_BUTPB</name>
<dbReference type="HOGENOM" id="CLU_2380767_0_0_9"/>
<dbReference type="EMBL" id="CP001813">
    <property type="protein sequence ID" value="ADL36524.1"/>
    <property type="molecule type" value="Genomic_DNA"/>
</dbReference>
<keyword evidence="2" id="KW-1185">Reference proteome</keyword>
<dbReference type="AlphaFoldDB" id="E0S542"/>
<dbReference type="Proteomes" id="UP000001299">
    <property type="component" value="Plasmid pCY186"/>
</dbReference>
<reference evidence="1 2" key="1">
    <citation type="journal article" date="2010" name="PLoS ONE">
        <title>The glycobiome of the rumen bacterium Butyrivibrio proteoclasticus B316(T) highlights adaptation to a polysaccharide-rich environment.</title>
        <authorList>
            <person name="Kelly W.J."/>
            <person name="Leahy S.C."/>
            <person name="Altermann E."/>
            <person name="Yeoman C.J."/>
            <person name="Dunne J.C."/>
            <person name="Kong Z."/>
            <person name="Pacheco D.M."/>
            <person name="Li D."/>
            <person name="Noel S.J."/>
            <person name="Moon C.D."/>
            <person name="Cookson A.L."/>
            <person name="Attwood G.T."/>
        </authorList>
    </citation>
    <scope>NUCLEOTIDE SEQUENCE [LARGE SCALE GENOMIC DNA]</scope>
    <source>
        <strain evidence="2">ATCC 51982 / DSM 14932 / B316</strain>
        <plasmid evidence="2">Plasmid pCY186</plasmid>
    </source>
</reference>
<gene>
    <name evidence="1" type="ordered locus">bpr_IV160</name>
</gene>
<protein>
    <submittedName>
        <fullName evidence="1">Uncharacterized protein</fullName>
    </submittedName>
</protein>
<proteinExistence type="predicted"/>
<dbReference type="RefSeq" id="WP_013283172.1">
    <property type="nucleotide sequence ID" value="NC_014390.1"/>
</dbReference>
<geneLocation type="plasmid" evidence="1 2">
    <name>pCY186</name>
</geneLocation>